<accession>A0A814CG57</accession>
<name>A0A814CG57_9BILA</name>
<sequence>MPVRGRVFIFWTNTMDELSAKACPRSGGVWSPNHFAPLVQPQQRFQTSPTQEISSILESPRKATTKNNQATFVRVPNFSPPPPAQRVANTNATFPSSSNEPQPAPRNFDAERKHQERAKENEQQRLQRLADDRLGKVSAR</sequence>
<keyword evidence="4" id="KW-1185">Reference proteome</keyword>
<reference evidence="2" key="1">
    <citation type="submission" date="2021-02" db="EMBL/GenBank/DDBJ databases">
        <authorList>
            <person name="Nowell W R."/>
        </authorList>
    </citation>
    <scope>NUCLEOTIDE SEQUENCE</scope>
</reference>
<evidence type="ECO:0000313" key="2">
    <source>
        <dbReference type="EMBL" id="CAF0939652.1"/>
    </source>
</evidence>
<proteinExistence type="predicted"/>
<organism evidence="2 4">
    <name type="scientific">Didymodactylos carnosus</name>
    <dbReference type="NCBI Taxonomy" id="1234261"/>
    <lineage>
        <taxon>Eukaryota</taxon>
        <taxon>Metazoa</taxon>
        <taxon>Spiralia</taxon>
        <taxon>Gnathifera</taxon>
        <taxon>Rotifera</taxon>
        <taxon>Eurotatoria</taxon>
        <taxon>Bdelloidea</taxon>
        <taxon>Philodinida</taxon>
        <taxon>Philodinidae</taxon>
        <taxon>Didymodactylos</taxon>
    </lineage>
</organism>
<feature type="region of interest" description="Disordered" evidence="1">
    <location>
        <begin position="43"/>
        <end position="140"/>
    </location>
</feature>
<gene>
    <name evidence="2" type="ORF">GPM918_LOCUS10637</name>
    <name evidence="3" type="ORF">SRO942_LOCUS10638</name>
</gene>
<evidence type="ECO:0000313" key="4">
    <source>
        <dbReference type="Proteomes" id="UP000663829"/>
    </source>
</evidence>
<protein>
    <submittedName>
        <fullName evidence="2">Uncharacterized protein</fullName>
    </submittedName>
</protein>
<evidence type="ECO:0000313" key="3">
    <source>
        <dbReference type="EMBL" id="CAF3716300.1"/>
    </source>
</evidence>
<feature type="compositionally biased region" description="Polar residues" evidence="1">
    <location>
        <begin position="43"/>
        <end position="57"/>
    </location>
</feature>
<evidence type="ECO:0000256" key="1">
    <source>
        <dbReference type="SAM" id="MobiDB-lite"/>
    </source>
</evidence>
<dbReference type="EMBL" id="CAJNOQ010002115">
    <property type="protein sequence ID" value="CAF0939652.1"/>
    <property type="molecule type" value="Genomic_DNA"/>
</dbReference>
<feature type="compositionally biased region" description="Polar residues" evidence="1">
    <location>
        <begin position="87"/>
        <end position="101"/>
    </location>
</feature>
<dbReference type="Proteomes" id="UP000663829">
    <property type="component" value="Unassembled WGS sequence"/>
</dbReference>
<dbReference type="EMBL" id="CAJOBC010002115">
    <property type="protein sequence ID" value="CAF3716300.1"/>
    <property type="molecule type" value="Genomic_DNA"/>
</dbReference>
<dbReference type="AlphaFoldDB" id="A0A814CG57"/>
<comment type="caution">
    <text evidence="2">The sequence shown here is derived from an EMBL/GenBank/DDBJ whole genome shotgun (WGS) entry which is preliminary data.</text>
</comment>
<feature type="compositionally biased region" description="Basic and acidic residues" evidence="1">
    <location>
        <begin position="108"/>
        <end position="140"/>
    </location>
</feature>
<dbReference type="Proteomes" id="UP000681722">
    <property type="component" value="Unassembled WGS sequence"/>
</dbReference>